<dbReference type="Proteomes" id="UP000244128">
    <property type="component" value="Unassembled WGS sequence"/>
</dbReference>
<gene>
    <name evidence="3" type="ORF">C8R26_13137</name>
</gene>
<evidence type="ECO:0000259" key="2">
    <source>
        <dbReference type="Pfam" id="PF26079"/>
    </source>
</evidence>
<dbReference type="InterPro" id="IPR058531">
    <property type="entry name" value="Baseplate_J_M"/>
</dbReference>
<reference evidence="3 4" key="1">
    <citation type="submission" date="2018-04" db="EMBL/GenBank/DDBJ databases">
        <title>Active sludge and wastewater microbial communities from Klosterneuburg, Austria.</title>
        <authorList>
            <person name="Wagner M."/>
        </authorList>
    </citation>
    <scope>NUCLEOTIDE SEQUENCE [LARGE SCALE GENOMIC DNA]</scope>
    <source>
        <strain evidence="3 4">Nm49</strain>
    </source>
</reference>
<dbReference type="RefSeq" id="WP_107804259.1">
    <property type="nucleotide sequence ID" value="NZ_QAOI01000031.1"/>
</dbReference>
<dbReference type="PANTHER" id="PTHR35862">
    <property type="entry name" value="FELS-2 PROPHAGE PROTEIN"/>
    <property type="match status" value="1"/>
</dbReference>
<feature type="domain" description="Baseplate J-like central" evidence="1">
    <location>
        <begin position="120"/>
        <end position="190"/>
    </location>
</feature>
<proteinExistence type="predicted"/>
<dbReference type="InterPro" id="IPR052726">
    <property type="entry name" value="Phage_Baseplate_Hub"/>
</dbReference>
<evidence type="ECO:0000259" key="1">
    <source>
        <dbReference type="Pfam" id="PF26078"/>
    </source>
</evidence>
<evidence type="ECO:0000313" key="4">
    <source>
        <dbReference type="Proteomes" id="UP000244128"/>
    </source>
</evidence>
<accession>A0A2T5HGZ4</accession>
<organism evidence="3 4">
    <name type="scientific">Nitrosomonas oligotropha</name>
    <dbReference type="NCBI Taxonomy" id="42354"/>
    <lineage>
        <taxon>Bacteria</taxon>
        <taxon>Pseudomonadati</taxon>
        <taxon>Pseudomonadota</taxon>
        <taxon>Betaproteobacteria</taxon>
        <taxon>Nitrosomonadales</taxon>
        <taxon>Nitrosomonadaceae</taxon>
        <taxon>Nitrosomonas</taxon>
    </lineage>
</organism>
<dbReference type="Pfam" id="PF26079">
    <property type="entry name" value="Baseplate_J_C"/>
    <property type="match status" value="1"/>
</dbReference>
<dbReference type="Pfam" id="PF26078">
    <property type="entry name" value="Baseplate_J_M"/>
    <property type="match status" value="1"/>
</dbReference>
<dbReference type="PIRSF" id="PIRSF020481">
    <property type="entry name" value="BAP"/>
    <property type="match status" value="1"/>
</dbReference>
<dbReference type="PANTHER" id="PTHR35862:SF1">
    <property type="entry name" value="FELS-2 PROPHAGE PROTEIN"/>
    <property type="match status" value="1"/>
</dbReference>
<feature type="domain" description="Baseplate J-like C-terminal" evidence="2">
    <location>
        <begin position="198"/>
        <end position="278"/>
    </location>
</feature>
<dbReference type="InterPro" id="IPR014507">
    <property type="entry name" value="Baseplate_assembly_J_pred"/>
</dbReference>
<evidence type="ECO:0000313" key="3">
    <source>
        <dbReference type="EMBL" id="PTQ70850.1"/>
    </source>
</evidence>
<dbReference type="AlphaFoldDB" id="A0A2T5HGZ4"/>
<protein>
    <submittedName>
        <fullName evidence="3">Phage-related baseplate assembly protein</fullName>
    </submittedName>
</protein>
<name>A0A2T5HGZ4_9PROT</name>
<comment type="caution">
    <text evidence="3">The sequence shown here is derived from an EMBL/GenBank/DDBJ whole genome shotgun (WGS) entry which is preliminary data.</text>
</comment>
<dbReference type="EMBL" id="QAOI01000031">
    <property type="protein sequence ID" value="PTQ70850.1"/>
    <property type="molecule type" value="Genomic_DNA"/>
</dbReference>
<dbReference type="InterPro" id="IPR058530">
    <property type="entry name" value="Baseplate_J-like_C"/>
</dbReference>
<sequence length="286" mass="30105">MTTIDLTKIPAPDVVEALDFEEIYQEILAGFKALYPDWTAALESDPVVKLLELATYRETLLRARVNDAARACMLAYATGGDLENLSALLGVTRLVSGNDAESDDRLRLRAQMALEGVTVAGSHGSYVFHSLSASNLVKDVAVDSPDPGEVRVTILSTEGDGTPDEELIDAVDAYLSAETRRPLTDSVSVETAEIVTFAVTATLQIYPGPASAPILAAAQAAVQAYVLEHAKLGMDVTLSGLYAALHQPGGVKKVVLASPLADVTIGPRQASHCTGITLTAEVVTDG</sequence>